<gene>
    <name evidence="3" type="ORF">CDAR_287311</name>
</gene>
<dbReference type="GO" id="GO:0008270">
    <property type="term" value="F:zinc ion binding"/>
    <property type="evidence" value="ECO:0007669"/>
    <property type="project" value="UniProtKB-KW"/>
</dbReference>
<keyword evidence="1" id="KW-0479">Metal-binding</keyword>
<keyword evidence="4" id="KW-1185">Reference proteome</keyword>
<comment type="caution">
    <text evidence="3">The sequence shown here is derived from an EMBL/GenBank/DDBJ whole genome shotgun (WGS) entry which is preliminary data.</text>
</comment>
<evidence type="ECO:0000313" key="4">
    <source>
        <dbReference type="Proteomes" id="UP001054837"/>
    </source>
</evidence>
<evidence type="ECO:0000313" key="3">
    <source>
        <dbReference type="EMBL" id="GIY32629.1"/>
    </source>
</evidence>
<sequence>MDGNLSFFIFRQLPTLENPYLCPECKTPFGSKRAMTQHRRHRHIQALNSERLTAINTPRALARNRVWAPSEVTRFAEAVQGSEHMRKELMSALKAEFPEKTESTARKRRFAEVQRLWDLAPGKHAEIVLDGDGGRTSTDAKVAYRYFKSLFETPNASCGDLGYVGAKTTVNHPSLSLTKRSLRLSRDAVLKVQRSRTAYAL</sequence>
<dbReference type="EMBL" id="BPLQ01007827">
    <property type="protein sequence ID" value="GIY32629.1"/>
    <property type="molecule type" value="Genomic_DNA"/>
</dbReference>
<evidence type="ECO:0000256" key="1">
    <source>
        <dbReference type="PROSITE-ProRule" id="PRU00042"/>
    </source>
</evidence>
<dbReference type="Proteomes" id="UP001054837">
    <property type="component" value="Unassembled WGS sequence"/>
</dbReference>
<dbReference type="PROSITE" id="PS50157">
    <property type="entry name" value="ZINC_FINGER_C2H2_2"/>
    <property type="match status" value="1"/>
</dbReference>
<accession>A0AAV4SF47</accession>
<reference evidence="3 4" key="1">
    <citation type="submission" date="2021-06" db="EMBL/GenBank/DDBJ databases">
        <title>Caerostris darwini draft genome.</title>
        <authorList>
            <person name="Kono N."/>
            <person name="Arakawa K."/>
        </authorList>
    </citation>
    <scope>NUCLEOTIDE SEQUENCE [LARGE SCALE GENOMIC DNA]</scope>
</reference>
<dbReference type="InterPro" id="IPR013087">
    <property type="entry name" value="Znf_C2H2_type"/>
</dbReference>
<name>A0AAV4SF47_9ARAC</name>
<proteinExistence type="predicted"/>
<feature type="domain" description="C2H2-type" evidence="2">
    <location>
        <begin position="20"/>
        <end position="43"/>
    </location>
</feature>
<keyword evidence="1" id="KW-0862">Zinc</keyword>
<protein>
    <recommendedName>
        <fullName evidence="2">C2H2-type domain-containing protein</fullName>
    </recommendedName>
</protein>
<evidence type="ECO:0000259" key="2">
    <source>
        <dbReference type="PROSITE" id="PS50157"/>
    </source>
</evidence>
<organism evidence="3 4">
    <name type="scientific">Caerostris darwini</name>
    <dbReference type="NCBI Taxonomy" id="1538125"/>
    <lineage>
        <taxon>Eukaryota</taxon>
        <taxon>Metazoa</taxon>
        <taxon>Ecdysozoa</taxon>
        <taxon>Arthropoda</taxon>
        <taxon>Chelicerata</taxon>
        <taxon>Arachnida</taxon>
        <taxon>Araneae</taxon>
        <taxon>Araneomorphae</taxon>
        <taxon>Entelegynae</taxon>
        <taxon>Araneoidea</taxon>
        <taxon>Araneidae</taxon>
        <taxon>Caerostris</taxon>
    </lineage>
</organism>
<dbReference type="PROSITE" id="PS00028">
    <property type="entry name" value="ZINC_FINGER_C2H2_1"/>
    <property type="match status" value="1"/>
</dbReference>
<dbReference type="AlphaFoldDB" id="A0AAV4SF47"/>
<keyword evidence="1" id="KW-0863">Zinc-finger</keyword>